<dbReference type="InterPro" id="IPR003661">
    <property type="entry name" value="HisK_dim/P_dom"/>
</dbReference>
<dbReference type="RefSeq" id="WP_200357277.1">
    <property type="nucleotide sequence ID" value="NZ_JAENIL010000040.1"/>
</dbReference>
<comment type="caution">
    <text evidence="4">The sequence shown here is derived from an EMBL/GenBank/DDBJ whole genome shotgun (WGS) entry which is preliminary data.</text>
</comment>
<evidence type="ECO:0000313" key="5">
    <source>
        <dbReference type="Proteomes" id="UP000617628"/>
    </source>
</evidence>
<organism evidence="4 5">
    <name type="scientific">Pelagicoccus mobilis</name>
    <dbReference type="NCBI Taxonomy" id="415221"/>
    <lineage>
        <taxon>Bacteria</taxon>
        <taxon>Pseudomonadati</taxon>
        <taxon>Verrucomicrobiota</taxon>
        <taxon>Opitutia</taxon>
        <taxon>Puniceicoccales</taxon>
        <taxon>Pelagicoccaceae</taxon>
        <taxon>Pelagicoccus</taxon>
    </lineage>
</organism>
<dbReference type="AlphaFoldDB" id="A0A934VT16"/>
<gene>
    <name evidence="4" type="ORF">JIN87_19425</name>
</gene>
<dbReference type="Proteomes" id="UP000617628">
    <property type="component" value="Unassembled WGS sequence"/>
</dbReference>
<evidence type="ECO:0000256" key="2">
    <source>
        <dbReference type="ARBA" id="ARBA00012438"/>
    </source>
</evidence>
<dbReference type="EMBL" id="JAENIL010000040">
    <property type="protein sequence ID" value="MBK1879064.1"/>
    <property type="molecule type" value="Genomic_DNA"/>
</dbReference>
<dbReference type="InterPro" id="IPR036097">
    <property type="entry name" value="HisK_dim/P_sf"/>
</dbReference>
<proteinExistence type="predicted"/>
<accession>A0A934VT16</accession>
<reference evidence="4" key="1">
    <citation type="submission" date="2021-01" db="EMBL/GenBank/DDBJ databases">
        <title>Modified the classification status of verrucomicrobia.</title>
        <authorList>
            <person name="Feng X."/>
        </authorList>
    </citation>
    <scope>NUCLEOTIDE SEQUENCE</scope>
    <source>
        <strain evidence="4">KCTC 13126</strain>
    </source>
</reference>
<evidence type="ECO:0000313" key="4">
    <source>
        <dbReference type="EMBL" id="MBK1879064.1"/>
    </source>
</evidence>
<dbReference type="CDD" id="cd00082">
    <property type="entry name" value="HisKA"/>
    <property type="match status" value="1"/>
</dbReference>
<dbReference type="EC" id="2.7.13.3" evidence="2"/>
<sequence length="63" mass="7152">METSQTPSDLSLKSHELFTPLNHIVGMGHVLNLTNLDPDQRDLVERIIVAGNELNRQIHRHLS</sequence>
<feature type="domain" description="Signal transduction histidine kinase dimerisation/phosphoacceptor" evidence="3">
    <location>
        <begin position="14"/>
        <end position="60"/>
    </location>
</feature>
<dbReference type="SUPFAM" id="SSF47384">
    <property type="entry name" value="Homodimeric domain of signal transducing histidine kinase"/>
    <property type="match status" value="1"/>
</dbReference>
<comment type="catalytic activity">
    <reaction evidence="1">
        <text>ATP + protein L-histidine = ADP + protein N-phospho-L-histidine.</text>
        <dbReference type="EC" id="2.7.13.3"/>
    </reaction>
</comment>
<dbReference type="Gene3D" id="1.10.287.130">
    <property type="match status" value="1"/>
</dbReference>
<dbReference type="GO" id="GO:0000155">
    <property type="term" value="F:phosphorelay sensor kinase activity"/>
    <property type="evidence" value="ECO:0007669"/>
    <property type="project" value="InterPro"/>
</dbReference>
<name>A0A934VT16_9BACT</name>
<evidence type="ECO:0000256" key="1">
    <source>
        <dbReference type="ARBA" id="ARBA00000085"/>
    </source>
</evidence>
<protein>
    <recommendedName>
        <fullName evidence="2">histidine kinase</fullName>
        <ecNumber evidence="2">2.7.13.3</ecNumber>
    </recommendedName>
</protein>
<keyword evidence="5" id="KW-1185">Reference proteome</keyword>
<dbReference type="Pfam" id="PF00512">
    <property type="entry name" value="HisKA"/>
    <property type="match status" value="1"/>
</dbReference>
<evidence type="ECO:0000259" key="3">
    <source>
        <dbReference type="Pfam" id="PF00512"/>
    </source>
</evidence>